<dbReference type="EMBL" id="JAAMOW010000004">
    <property type="protein sequence ID" value="NGY04776.1"/>
    <property type="molecule type" value="Genomic_DNA"/>
</dbReference>
<gene>
    <name evidence="9" type="ORF">G7Y85_08365</name>
</gene>
<keyword evidence="3 6" id="KW-0479">Metal-binding</keyword>
<accession>A0A6M2BQ93</accession>
<dbReference type="GO" id="GO:0020037">
    <property type="term" value="F:heme binding"/>
    <property type="evidence" value="ECO:0007669"/>
    <property type="project" value="InterPro"/>
</dbReference>
<proteinExistence type="predicted"/>
<dbReference type="GO" id="GO:0046872">
    <property type="term" value="F:metal ion binding"/>
    <property type="evidence" value="ECO:0007669"/>
    <property type="project" value="UniProtKB-KW"/>
</dbReference>
<evidence type="ECO:0000256" key="4">
    <source>
        <dbReference type="ARBA" id="ARBA00022982"/>
    </source>
</evidence>
<evidence type="ECO:0000256" key="7">
    <source>
        <dbReference type="SAM" id="SignalP"/>
    </source>
</evidence>
<dbReference type="Pfam" id="PF00034">
    <property type="entry name" value="Cytochrom_C"/>
    <property type="match status" value="1"/>
</dbReference>
<comment type="caution">
    <text evidence="9">The sequence shown here is derived from an EMBL/GenBank/DDBJ whole genome shotgun (WGS) entry which is preliminary data.</text>
</comment>
<name>A0A6M2BQ93_9GAMM</name>
<evidence type="ECO:0000256" key="1">
    <source>
        <dbReference type="ARBA" id="ARBA00022448"/>
    </source>
</evidence>
<dbReference type="Proteomes" id="UP000472676">
    <property type="component" value="Unassembled WGS sequence"/>
</dbReference>
<evidence type="ECO:0000313" key="9">
    <source>
        <dbReference type="EMBL" id="NGY04776.1"/>
    </source>
</evidence>
<dbReference type="PANTHER" id="PTHR33751">
    <property type="entry name" value="CBB3-TYPE CYTOCHROME C OXIDASE SUBUNIT FIXP"/>
    <property type="match status" value="1"/>
</dbReference>
<evidence type="ECO:0000256" key="3">
    <source>
        <dbReference type="ARBA" id="ARBA00022723"/>
    </source>
</evidence>
<dbReference type="SUPFAM" id="SSF46626">
    <property type="entry name" value="Cytochrome c"/>
    <property type="match status" value="1"/>
</dbReference>
<sequence length="122" mass="12806">MKRSLASFPSWVLSVSLLGLAPAGVALAQSAAPEKAAVCTACHGERGAKPIAPNYPVLAGQYANYLERALHEYKSGDRKNPIMGAQAATLSEDDIKALAGYFSEQESPLYTPSVGEATPETP</sequence>
<organism evidence="9 10">
    <name type="scientific">Solimonas terrae</name>
    <dbReference type="NCBI Taxonomy" id="1396819"/>
    <lineage>
        <taxon>Bacteria</taxon>
        <taxon>Pseudomonadati</taxon>
        <taxon>Pseudomonadota</taxon>
        <taxon>Gammaproteobacteria</taxon>
        <taxon>Nevskiales</taxon>
        <taxon>Nevskiaceae</taxon>
        <taxon>Solimonas</taxon>
    </lineage>
</organism>
<keyword evidence="2 6" id="KW-0349">Heme</keyword>
<evidence type="ECO:0000256" key="5">
    <source>
        <dbReference type="ARBA" id="ARBA00023004"/>
    </source>
</evidence>
<keyword evidence="5 6" id="KW-0408">Iron</keyword>
<protein>
    <submittedName>
        <fullName evidence="9">Cytochrome c</fullName>
    </submittedName>
</protein>
<dbReference type="InterPro" id="IPR036909">
    <property type="entry name" value="Cyt_c-like_dom_sf"/>
</dbReference>
<evidence type="ECO:0000313" key="10">
    <source>
        <dbReference type="Proteomes" id="UP000472676"/>
    </source>
</evidence>
<dbReference type="GO" id="GO:0009055">
    <property type="term" value="F:electron transfer activity"/>
    <property type="evidence" value="ECO:0007669"/>
    <property type="project" value="InterPro"/>
</dbReference>
<feature type="signal peptide" evidence="7">
    <location>
        <begin position="1"/>
        <end position="28"/>
    </location>
</feature>
<keyword evidence="7" id="KW-0732">Signal</keyword>
<feature type="domain" description="Cytochrome c" evidence="8">
    <location>
        <begin position="19"/>
        <end position="106"/>
    </location>
</feature>
<evidence type="ECO:0000259" key="8">
    <source>
        <dbReference type="PROSITE" id="PS51007"/>
    </source>
</evidence>
<dbReference type="InterPro" id="IPR009056">
    <property type="entry name" value="Cyt_c-like_dom"/>
</dbReference>
<keyword evidence="4" id="KW-0249">Electron transport</keyword>
<evidence type="ECO:0000256" key="2">
    <source>
        <dbReference type="ARBA" id="ARBA00022617"/>
    </source>
</evidence>
<dbReference type="InterPro" id="IPR050597">
    <property type="entry name" value="Cytochrome_c_Oxidase_Subunit"/>
</dbReference>
<feature type="chain" id="PRO_5026779161" evidence="7">
    <location>
        <begin position="29"/>
        <end position="122"/>
    </location>
</feature>
<dbReference type="Gene3D" id="1.10.760.10">
    <property type="entry name" value="Cytochrome c-like domain"/>
    <property type="match status" value="1"/>
</dbReference>
<reference evidence="9 10" key="1">
    <citation type="journal article" date="2014" name="Int. J. Syst. Evol. Microbiol.">
        <title>Solimonas terrae sp. nov., isolated from soil.</title>
        <authorList>
            <person name="Kim S.J."/>
            <person name="Moon J.Y."/>
            <person name="Weon H.Y."/>
            <person name="Ahn J.H."/>
            <person name="Chen W.M."/>
            <person name="Kwon S.W."/>
        </authorList>
    </citation>
    <scope>NUCLEOTIDE SEQUENCE [LARGE SCALE GENOMIC DNA]</scope>
    <source>
        <strain evidence="9 10">KIS83-12</strain>
    </source>
</reference>
<keyword evidence="10" id="KW-1185">Reference proteome</keyword>
<dbReference type="RefSeq" id="WP_166254833.1">
    <property type="nucleotide sequence ID" value="NZ_JAAMOW010000004.1"/>
</dbReference>
<evidence type="ECO:0000256" key="6">
    <source>
        <dbReference type="PROSITE-ProRule" id="PRU00433"/>
    </source>
</evidence>
<dbReference type="PROSITE" id="PS51007">
    <property type="entry name" value="CYTC"/>
    <property type="match status" value="1"/>
</dbReference>
<keyword evidence="1" id="KW-0813">Transport</keyword>
<dbReference type="AlphaFoldDB" id="A0A6M2BQ93"/>
<dbReference type="PANTHER" id="PTHR33751:SF9">
    <property type="entry name" value="CYTOCHROME C4"/>
    <property type="match status" value="1"/>
</dbReference>